<evidence type="ECO:0000256" key="5">
    <source>
        <dbReference type="ARBA" id="ARBA00023012"/>
    </source>
</evidence>
<keyword evidence="6" id="KW-1133">Transmembrane helix</keyword>
<dbReference type="InterPro" id="IPR033406">
    <property type="entry name" value="DUF5113"/>
</dbReference>
<dbReference type="Proteomes" id="UP000714420">
    <property type="component" value="Unassembled WGS sequence"/>
</dbReference>
<evidence type="ECO:0000256" key="1">
    <source>
        <dbReference type="ARBA" id="ARBA00000085"/>
    </source>
</evidence>
<dbReference type="PANTHER" id="PTHR43711">
    <property type="entry name" value="TWO-COMPONENT HISTIDINE KINASE"/>
    <property type="match status" value="1"/>
</dbReference>
<evidence type="ECO:0000313" key="9">
    <source>
        <dbReference type="EMBL" id="NPD91452.1"/>
    </source>
</evidence>
<dbReference type="EMBL" id="JABKKF010000002">
    <property type="protein sequence ID" value="NPD91452.1"/>
    <property type="molecule type" value="Genomic_DNA"/>
</dbReference>
<comment type="catalytic activity">
    <reaction evidence="1">
        <text>ATP + protein L-histidine = ADP + protein N-phospho-L-histidine.</text>
        <dbReference type="EC" id="2.7.13.3"/>
    </reaction>
</comment>
<sequence>MTKGFTWLICLWSLFLISACSHSDRHTVNRLNDISYACHYRNLDSTYHYARQAYINSGNYDAGKAEAYNNYAFVSIARMDYDMAMKQLDTVALFTDNQIELLVADVLQMRLCQRMSRNKEFYDYRERARKRIERINEERDRLDDRTLSRLIYAESEYAIVSSTYFHYIGLPRKSADALAEIDADGEIRRDTAQFLNYLYNVGAGGIISGESAMDINQREIEYLVQCFVLARNCGMHYFVANALSAMSEHLIIKNIGGALIDDNRALFNYMYPKDLSEDTLAYRFAERALDIFKAYGDVYQISGAYRTLASCCHATGNDKEALSHLEKALNEPKIKQAPDLIASISEQLSVVYSAINNKASSDYYRNVYLDLQEQTRQDKYLEARAGMYNAMSVQLNIMIAAVLSAIVLLVFLLWRFSSLYRKRRRSETLDYLLDPLRQWEQDNQKNVERLSDEYECLMEQCAISNAHIKEEKRRGLENRAKVSLVLSITPFIDRIINEADKLTRRDESHDMQMSRYAYICELAEKIAEYNDVLTHWIQMRKGILSIHIESFRLSELFGIVAKSKTAFAMNGIELDVRNDGADIPVKADKILTLFMINTLTDNARKATRKGGTVSVYAVVGTGYVEVSVADTGKGLSHEEIKLIFNRKTYSGGHGFGLMNCQGIIEKYRKLSTIFSVCSISAESKQGEGSRFFFRLPKGIMNTVSFIIVFFSALFPGPAKSQEVVSKDFSEMSPVPYNIVMAHAFADSAYYSNIRGTYSQTITFADSCRKYLNAYYLEHNPGGKYKMQRQGNVSLLAPEIKWYRDSLKTSYKTILLIRNESAVAALALHKWDLYIYNNKVYTQLFKEMSADNKLADYCRMMSMSQTNKTIAVTLLILILVSILPAYYFLYYRHRLYYKFCVEQVKNINNLLVSSALPEDKLKEIESYNLRSYPENLRNIVLQIKSSLNKAVDMSYDKKMRIELAGDELSRTEYEISNLYVSNSILDNCLSTLKHETMYYPSRLIRLAGGKERDSGNIKELADYYHELYTLLSMQAMRQVQNMKIDVVPVGLKDILPKYVAYEGNDIILLGNRELLIYLFELLFSLSGHKDTAAEASDGVGYFTEYMSVGNIGNDYARISITMPSLNFPVKDVADLFTPSKSRIKYLLCRQIVRDHSEITNRRGCGISARSDEGVVVVDVVLPKK</sequence>
<evidence type="ECO:0000259" key="8">
    <source>
        <dbReference type="PROSITE" id="PS50109"/>
    </source>
</evidence>
<feature type="transmembrane region" description="Helical" evidence="6">
    <location>
        <begin position="868"/>
        <end position="889"/>
    </location>
</feature>
<dbReference type="InterPro" id="IPR050736">
    <property type="entry name" value="Sensor_HK_Regulatory"/>
</dbReference>
<dbReference type="Pfam" id="PF02518">
    <property type="entry name" value="HATPase_c"/>
    <property type="match status" value="1"/>
</dbReference>
<keyword evidence="6" id="KW-0472">Membrane</keyword>
<dbReference type="InterPro" id="IPR033405">
    <property type="entry name" value="DUF5112"/>
</dbReference>
<keyword evidence="5" id="KW-0902">Two-component regulatory system</keyword>
<dbReference type="PROSITE" id="PS50109">
    <property type="entry name" value="HIS_KIN"/>
    <property type="match status" value="1"/>
</dbReference>
<proteinExistence type="predicted"/>
<dbReference type="PROSITE" id="PS51257">
    <property type="entry name" value="PROKAR_LIPOPROTEIN"/>
    <property type="match status" value="1"/>
</dbReference>
<keyword evidence="4" id="KW-0418">Kinase</keyword>
<evidence type="ECO:0000256" key="6">
    <source>
        <dbReference type="SAM" id="Phobius"/>
    </source>
</evidence>
<evidence type="ECO:0000313" key="10">
    <source>
        <dbReference type="Proteomes" id="UP000714420"/>
    </source>
</evidence>
<name>A0ABX2AMH7_9BACT</name>
<accession>A0ABX2AMH7</accession>
<dbReference type="SUPFAM" id="SSF48452">
    <property type="entry name" value="TPR-like"/>
    <property type="match status" value="1"/>
</dbReference>
<dbReference type="PANTHER" id="PTHR43711:SF31">
    <property type="entry name" value="HISTIDINE KINASE"/>
    <property type="match status" value="1"/>
</dbReference>
<dbReference type="InterPro" id="IPR005467">
    <property type="entry name" value="His_kinase_dom"/>
</dbReference>
<evidence type="ECO:0000256" key="4">
    <source>
        <dbReference type="ARBA" id="ARBA00022777"/>
    </source>
</evidence>
<dbReference type="Gene3D" id="3.30.565.10">
    <property type="entry name" value="Histidine kinase-like ATPase, C-terminal domain"/>
    <property type="match status" value="1"/>
</dbReference>
<evidence type="ECO:0000256" key="3">
    <source>
        <dbReference type="ARBA" id="ARBA00022679"/>
    </source>
</evidence>
<gene>
    <name evidence="9" type="ORF">HPS56_03635</name>
</gene>
<comment type="caution">
    <text evidence="9">The sequence shown here is derived from an EMBL/GenBank/DDBJ whole genome shotgun (WGS) entry which is preliminary data.</text>
</comment>
<dbReference type="InterPro" id="IPR036890">
    <property type="entry name" value="HATPase_C_sf"/>
</dbReference>
<dbReference type="Pfam" id="PF17139">
    <property type="entry name" value="DUF5112"/>
    <property type="match status" value="1"/>
</dbReference>
<dbReference type="Pfam" id="PF17140">
    <property type="entry name" value="DUF5113"/>
    <property type="match status" value="1"/>
</dbReference>
<organism evidence="9 10">
    <name type="scientific">Xylanibacter muris</name>
    <dbReference type="NCBI Taxonomy" id="2736290"/>
    <lineage>
        <taxon>Bacteria</taxon>
        <taxon>Pseudomonadati</taxon>
        <taxon>Bacteroidota</taxon>
        <taxon>Bacteroidia</taxon>
        <taxon>Bacteroidales</taxon>
        <taxon>Prevotellaceae</taxon>
        <taxon>Xylanibacter</taxon>
    </lineage>
</organism>
<reference evidence="9 10" key="1">
    <citation type="submission" date="2020-05" db="EMBL/GenBank/DDBJ databases">
        <title>Distinct polysaccharide utilization as determinants for interspecies competition between intestinal Prevotella spp.</title>
        <authorList>
            <person name="Galvez E.J.C."/>
            <person name="Iljazovic A."/>
            <person name="Strowig T."/>
        </authorList>
    </citation>
    <scope>NUCLEOTIDE SEQUENCE [LARGE SCALE GENOMIC DNA]</scope>
    <source>
        <strain evidence="9 10">PMUR</strain>
    </source>
</reference>
<dbReference type="Gene3D" id="1.25.40.10">
    <property type="entry name" value="Tetratricopeptide repeat domain"/>
    <property type="match status" value="1"/>
</dbReference>
<dbReference type="EC" id="2.7.13.3" evidence="2"/>
<dbReference type="RefSeq" id="WP_172273973.1">
    <property type="nucleotide sequence ID" value="NZ_CASGMU010000002.1"/>
</dbReference>
<keyword evidence="3" id="KW-0808">Transferase</keyword>
<keyword evidence="7" id="KW-0732">Signal</keyword>
<dbReference type="InterPro" id="IPR011990">
    <property type="entry name" value="TPR-like_helical_dom_sf"/>
</dbReference>
<evidence type="ECO:0000256" key="7">
    <source>
        <dbReference type="SAM" id="SignalP"/>
    </source>
</evidence>
<feature type="chain" id="PRO_5046050420" description="histidine kinase" evidence="7">
    <location>
        <begin position="24"/>
        <end position="1183"/>
    </location>
</feature>
<feature type="domain" description="Histidine kinase" evidence="8">
    <location>
        <begin position="483"/>
        <end position="699"/>
    </location>
</feature>
<evidence type="ECO:0000256" key="2">
    <source>
        <dbReference type="ARBA" id="ARBA00012438"/>
    </source>
</evidence>
<protein>
    <recommendedName>
        <fullName evidence="2">histidine kinase</fullName>
        <ecNumber evidence="2">2.7.13.3</ecNumber>
    </recommendedName>
</protein>
<dbReference type="SUPFAM" id="SSF55874">
    <property type="entry name" value="ATPase domain of HSP90 chaperone/DNA topoisomerase II/histidine kinase"/>
    <property type="match status" value="1"/>
</dbReference>
<dbReference type="SMART" id="SM00387">
    <property type="entry name" value="HATPase_c"/>
    <property type="match status" value="1"/>
</dbReference>
<keyword evidence="6" id="KW-0812">Transmembrane</keyword>
<feature type="transmembrane region" description="Helical" evidence="6">
    <location>
        <begin position="397"/>
        <end position="416"/>
    </location>
</feature>
<feature type="signal peptide" evidence="7">
    <location>
        <begin position="1"/>
        <end position="23"/>
    </location>
</feature>
<keyword evidence="10" id="KW-1185">Reference proteome</keyword>
<dbReference type="InterPro" id="IPR003594">
    <property type="entry name" value="HATPase_dom"/>
</dbReference>